<organism evidence="1 2">
    <name type="scientific">Neoroseomonas marina</name>
    <dbReference type="NCBI Taxonomy" id="1232220"/>
    <lineage>
        <taxon>Bacteria</taxon>
        <taxon>Pseudomonadati</taxon>
        <taxon>Pseudomonadota</taxon>
        <taxon>Alphaproteobacteria</taxon>
        <taxon>Acetobacterales</taxon>
        <taxon>Acetobacteraceae</taxon>
        <taxon>Neoroseomonas</taxon>
    </lineage>
</organism>
<dbReference type="Proteomes" id="UP000548582">
    <property type="component" value="Unassembled WGS sequence"/>
</dbReference>
<evidence type="ECO:0008006" key="3">
    <source>
        <dbReference type="Google" id="ProtNLM"/>
    </source>
</evidence>
<keyword evidence="2" id="KW-1185">Reference proteome</keyword>
<dbReference type="Gene3D" id="3.30.70.1060">
    <property type="entry name" value="Dimeric alpha+beta barrel"/>
    <property type="match status" value="1"/>
</dbReference>
<name>A0A848EK84_9PROT</name>
<reference evidence="1 2" key="1">
    <citation type="submission" date="2020-03" db="EMBL/GenBank/DDBJ databases">
        <authorList>
            <person name="Sun Q."/>
        </authorList>
    </citation>
    <scope>NUCLEOTIDE SEQUENCE [LARGE SCALE GENOMIC DNA]</scope>
    <source>
        <strain evidence="1 2">JC162</strain>
    </source>
</reference>
<dbReference type="EMBL" id="JABBKX010000010">
    <property type="protein sequence ID" value="NMJ43895.1"/>
    <property type="molecule type" value="Genomic_DNA"/>
</dbReference>
<sequence length="200" mass="21757">MADGVRAGIRAHAILAFDGPDPSRRAATRERHIAAIGEFAADGTLLLGLPLHTPEGRSRGSLMVVSAADETDVGAYLAREPFAVERVWGEIACRPIWIPALPFRPWPTEQAALPSGRGHTILIAEGALGVERLWQWAEAGTLCFAAETLDVPGGILVGRHASDEAAREWLVADPVLDTCRWTLHATMFRPLPYRRLPGMR</sequence>
<accession>A0A848EK84</accession>
<evidence type="ECO:0000313" key="2">
    <source>
        <dbReference type="Proteomes" id="UP000548582"/>
    </source>
</evidence>
<gene>
    <name evidence="1" type="ORF">GWK16_21790</name>
</gene>
<dbReference type="InterPro" id="IPR011008">
    <property type="entry name" value="Dimeric_a/b-barrel"/>
</dbReference>
<proteinExistence type="predicted"/>
<dbReference type="SUPFAM" id="SSF54909">
    <property type="entry name" value="Dimeric alpha+beta barrel"/>
    <property type="match status" value="1"/>
</dbReference>
<dbReference type="AlphaFoldDB" id="A0A848EK84"/>
<comment type="caution">
    <text evidence="1">The sequence shown here is derived from an EMBL/GenBank/DDBJ whole genome shotgun (WGS) entry which is preliminary data.</text>
</comment>
<dbReference type="RefSeq" id="WP_170056088.1">
    <property type="nucleotide sequence ID" value="NZ_JABBKX010000010.1"/>
</dbReference>
<evidence type="ECO:0000313" key="1">
    <source>
        <dbReference type="EMBL" id="NMJ43895.1"/>
    </source>
</evidence>
<protein>
    <recommendedName>
        <fullName evidence="3">YCII-related domain-containing protein</fullName>
    </recommendedName>
</protein>